<dbReference type="AlphaFoldDB" id="A0A0V1F324"/>
<dbReference type="EMBL" id="JYDP01006933">
    <property type="protein sequence ID" value="KRY80252.1"/>
    <property type="molecule type" value="Genomic_DNA"/>
</dbReference>
<organism evidence="1 2">
    <name type="scientific">Trichinella zimbabwensis</name>
    <dbReference type="NCBI Taxonomy" id="268475"/>
    <lineage>
        <taxon>Eukaryota</taxon>
        <taxon>Metazoa</taxon>
        <taxon>Ecdysozoa</taxon>
        <taxon>Nematoda</taxon>
        <taxon>Enoplea</taxon>
        <taxon>Dorylaimia</taxon>
        <taxon>Trichinellida</taxon>
        <taxon>Trichinellidae</taxon>
        <taxon>Trichinella</taxon>
    </lineage>
</organism>
<evidence type="ECO:0000313" key="1">
    <source>
        <dbReference type="EMBL" id="KRY80252.1"/>
    </source>
</evidence>
<protein>
    <submittedName>
        <fullName evidence="1">Uncharacterized protein</fullName>
    </submittedName>
</protein>
<gene>
    <name evidence="1" type="ORF">T11_15800</name>
</gene>
<proteinExistence type="predicted"/>
<reference evidence="1 2" key="1">
    <citation type="submission" date="2015-01" db="EMBL/GenBank/DDBJ databases">
        <title>Evolution of Trichinella species and genotypes.</title>
        <authorList>
            <person name="Korhonen P.K."/>
            <person name="Edoardo P."/>
            <person name="Giuseppe L.R."/>
            <person name="Gasser R.B."/>
        </authorList>
    </citation>
    <scope>NUCLEOTIDE SEQUENCE [LARGE SCALE GENOMIC DNA]</scope>
    <source>
        <strain evidence="1">ISS1029</strain>
    </source>
</reference>
<name>A0A0V1F324_9BILA</name>
<sequence>MKLCNILFHQKRENSKGYSSRNFEISENPIFPQK</sequence>
<evidence type="ECO:0000313" key="2">
    <source>
        <dbReference type="Proteomes" id="UP000055024"/>
    </source>
</evidence>
<dbReference type="Proteomes" id="UP000055024">
    <property type="component" value="Unassembled WGS sequence"/>
</dbReference>
<comment type="caution">
    <text evidence="1">The sequence shown here is derived from an EMBL/GenBank/DDBJ whole genome shotgun (WGS) entry which is preliminary data.</text>
</comment>
<keyword evidence="2" id="KW-1185">Reference proteome</keyword>
<accession>A0A0V1F324</accession>